<proteinExistence type="predicted"/>
<organism evidence="1">
    <name type="scientific">Arundo donax</name>
    <name type="common">Giant reed</name>
    <name type="synonym">Donax arundinaceus</name>
    <dbReference type="NCBI Taxonomy" id="35708"/>
    <lineage>
        <taxon>Eukaryota</taxon>
        <taxon>Viridiplantae</taxon>
        <taxon>Streptophyta</taxon>
        <taxon>Embryophyta</taxon>
        <taxon>Tracheophyta</taxon>
        <taxon>Spermatophyta</taxon>
        <taxon>Magnoliopsida</taxon>
        <taxon>Liliopsida</taxon>
        <taxon>Poales</taxon>
        <taxon>Poaceae</taxon>
        <taxon>PACMAD clade</taxon>
        <taxon>Arundinoideae</taxon>
        <taxon>Arundineae</taxon>
        <taxon>Arundo</taxon>
    </lineage>
</organism>
<sequence>MMLSCSAFNKTIKPLEKISNDTISPS</sequence>
<reference evidence="1" key="1">
    <citation type="submission" date="2014-09" db="EMBL/GenBank/DDBJ databases">
        <authorList>
            <person name="Magalhaes I.L.F."/>
            <person name="Oliveira U."/>
            <person name="Santos F.R."/>
            <person name="Vidigal T.H.D.A."/>
            <person name="Brescovit A.D."/>
            <person name="Santos A.J."/>
        </authorList>
    </citation>
    <scope>NUCLEOTIDE SEQUENCE</scope>
    <source>
        <tissue evidence="1">Shoot tissue taken approximately 20 cm above the soil surface</tissue>
    </source>
</reference>
<accession>A0A0A9CMH0</accession>
<protein>
    <submittedName>
        <fullName evidence="1">Uncharacterized protein</fullName>
    </submittedName>
</protein>
<name>A0A0A9CMH0_ARUDO</name>
<dbReference type="EMBL" id="GBRH01225183">
    <property type="protein sequence ID" value="JAD72712.1"/>
    <property type="molecule type" value="Transcribed_RNA"/>
</dbReference>
<dbReference type="AlphaFoldDB" id="A0A0A9CMH0"/>
<evidence type="ECO:0000313" key="1">
    <source>
        <dbReference type="EMBL" id="JAD72712.1"/>
    </source>
</evidence>
<reference evidence="1" key="2">
    <citation type="journal article" date="2015" name="Data Brief">
        <title>Shoot transcriptome of the giant reed, Arundo donax.</title>
        <authorList>
            <person name="Barrero R.A."/>
            <person name="Guerrero F.D."/>
            <person name="Moolhuijzen P."/>
            <person name="Goolsby J.A."/>
            <person name="Tidwell J."/>
            <person name="Bellgard S.E."/>
            <person name="Bellgard M.I."/>
        </authorList>
    </citation>
    <scope>NUCLEOTIDE SEQUENCE</scope>
    <source>
        <tissue evidence="1">Shoot tissue taken approximately 20 cm above the soil surface</tissue>
    </source>
</reference>